<protein>
    <submittedName>
        <fullName evidence="2">Uncharacterized protein</fullName>
    </submittedName>
</protein>
<feature type="chain" id="PRO_5045286360" evidence="1">
    <location>
        <begin position="21"/>
        <end position="689"/>
    </location>
</feature>
<dbReference type="InterPro" id="IPR008928">
    <property type="entry name" value="6-hairpin_glycosidase_sf"/>
</dbReference>
<evidence type="ECO:0000313" key="3">
    <source>
        <dbReference type="Proteomes" id="UP001199816"/>
    </source>
</evidence>
<feature type="signal peptide" evidence="1">
    <location>
        <begin position="1"/>
        <end position="20"/>
    </location>
</feature>
<organism evidence="2 3">
    <name type="scientific">Niabella pedocola</name>
    <dbReference type="NCBI Taxonomy" id="1752077"/>
    <lineage>
        <taxon>Bacteria</taxon>
        <taxon>Pseudomonadati</taxon>
        <taxon>Bacteroidota</taxon>
        <taxon>Chitinophagia</taxon>
        <taxon>Chitinophagales</taxon>
        <taxon>Chitinophagaceae</taxon>
        <taxon>Niabella</taxon>
    </lineage>
</organism>
<dbReference type="SUPFAM" id="SSF48208">
    <property type="entry name" value="Six-hairpin glycosidases"/>
    <property type="match status" value="1"/>
</dbReference>
<comment type="caution">
    <text evidence="2">The sequence shown here is derived from an EMBL/GenBank/DDBJ whole genome shotgun (WGS) entry which is preliminary data.</text>
</comment>
<name>A0ABS8PX28_9BACT</name>
<reference evidence="2 3" key="1">
    <citation type="submission" date="2021-11" db="EMBL/GenBank/DDBJ databases">
        <title>Genomic of Niabella pedocola.</title>
        <authorList>
            <person name="Wu T."/>
        </authorList>
    </citation>
    <scope>NUCLEOTIDE SEQUENCE [LARGE SCALE GENOMIC DNA]</scope>
    <source>
        <strain evidence="2 3">JCM 31011</strain>
    </source>
</reference>
<dbReference type="Gene3D" id="1.50.10.20">
    <property type="match status" value="1"/>
</dbReference>
<dbReference type="EMBL" id="JAJNEC010000007">
    <property type="protein sequence ID" value="MCD2425374.1"/>
    <property type="molecule type" value="Genomic_DNA"/>
</dbReference>
<keyword evidence="3" id="KW-1185">Reference proteome</keyword>
<dbReference type="Proteomes" id="UP001199816">
    <property type="component" value="Unassembled WGS sequence"/>
</dbReference>
<proteinExistence type="predicted"/>
<dbReference type="RefSeq" id="WP_231007849.1">
    <property type="nucleotide sequence ID" value="NZ_JAJNEC010000007.1"/>
</dbReference>
<gene>
    <name evidence="2" type="ORF">LQ567_21500</name>
</gene>
<keyword evidence="1" id="KW-0732">Signal</keyword>
<evidence type="ECO:0000313" key="2">
    <source>
        <dbReference type="EMBL" id="MCD2425374.1"/>
    </source>
</evidence>
<evidence type="ECO:0000256" key="1">
    <source>
        <dbReference type="SAM" id="SignalP"/>
    </source>
</evidence>
<sequence length="689" mass="79860">MKYKWLMAVFFLLPVCVVRAAEPIPGKFRMYLKEIRSDRIGNTPGVITYQVVSPDRLYVRITWNLPAAVSQDSLNVSVLPAFTPGFNWAPLLTPEKHHVIAQHVFRAPALIVANDAKLLSVVPDLDLLQQERSVPWYMDMDAIRNQLVLGMGNTTVKEHVLFTRAPGAVFPKGTVSLGFYCLVSEKKDALQNPFQQTVSFLWSKWGAPLYREGEPLQRTDLDPYVKQTYEWAFKNWRPAVWQELELDGKKVGAPVFIVNMTQSPNYKGIPNQREFRSVWNQAWFNSLRSAQGLYRYARRTGNDTLKQYALQTKELALSFRQQQGFFKSVVATEMEEVTVDGKQYMRSKGWDTRYWGNSNRNPYTWDARMAPYHIADMSFTAYWMLVWHNELEKDRRLLEYAETYANALIRLQDKEGFFPAWLDLKELQPLQHLNRSPETSISVTFLLKLYAVTGDERYRSSAVKALDAVMKNNLQQGQWEDFETYWSCSRIGTEEWVGKKIPRNNMYKQNNFSIFWTAQALLEMYHVTREKKYLVAGQRTLDELLMWQAVWQPPYMAVRTLGGFGVMNGDAEWNDSRQSLFAELILQYGQLLHRKDYNQRAIAALKASFVMMYTPLNPGTMQQWQARWPFFNAKDYGFMMENYGHGGVTDAQGLGIGEFTIYDWGNGAAAEAYNRIYDHFGAGLFRTNF</sequence>
<accession>A0ABS8PX28</accession>